<feature type="transmembrane region" description="Helical" evidence="1">
    <location>
        <begin position="61"/>
        <end position="82"/>
    </location>
</feature>
<evidence type="ECO:0000313" key="3">
    <source>
        <dbReference type="Proteomes" id="UP000274762"/>
    </source>
</evidence>
<protein>
    <submittedName>
        <fullName evidence="2">Uncharacterized protein</fullName>
    </submittedName>
</protein>
<keyword evidence="1" id="KW-1133">Transmembrane helix</keyword>
<dbReference type="AlphaFoldDB" id="A0A495ISS1"/>
<keyword evidence="1" id="KW-0812">Transmembrane</keyword>
<sequence length="118" mass="12315">MASSHNDIRSIDTIEPVRPPLSDGVLNALQWTGFGLALTIAAIGLFVAIYNRTTRDEKAGLGALIVAGPTAFLLSIFVGAFFGSPVSLPVGVLIIVTTAALTTAAALLASKLNHDHRY</sequence>
<accession>A0A495ISS1</accession>
<dbReference type="RefSeq" id="WP_062801045.1">
    <property type="nucleotide sequence ID" value="NZ_CBCRXS010000023.1"/>
</dbReference>
<keyword evidence="1" id="KW-0472">Membrane</keyword>
<feature type="transmembrane region" description="Helical" evidence="1">
    <location>
        <begin position="28"/>
        <end position="49"/>
    </location>
</feature>
<dbReference type="EMBL" id="RBKV01000002">
    <property type="protein sequence ID" value="RKR79846.1"/>
    <property type="molecule type" value="Genomic_DNA"/>
</dbReference>
<dbReference type="Proteomes" id="UP000274762">
    <property type="component" value="Unassembled WGS sequence"/>
</dbReference>
<feature type="transmembrane region" description="Helical" evidence="1">
    <location>
        <begin position="88"/>
        <end position="109"/>
    </location>
</feature>
<gene>
    <name evidence="2" type="ORF">DFJ75_4989</name>
</gene>
<proteinExistence type="predicted"/>
<comment type="caution">
    <text evidence="2">The sequence shown here is derived from an EMBL/GenBank/DDBJ whole genome shotgun (WGS) entry which is preliminary data.</text>
</comment>
<evidence type="ECO:0000256" key="1">
    <source>
        <dbReference type="SAM" id="Phobius"/>
    </source>
</evidence>
<organism evidence="2 3">
    <name type="scientific">Williamsia marianensis</name>
    <dbReference type="NCBI Taxonomy" id="85044"/>
    <lineage>
        <taxon>Bacteria</taxon>
        <taxon>Bacillati</taxon>
        <taxon>Actinomycetota</taxon>
        <taxon>Actinomycetes</taxon>
        <taxon>Mycobacteriales</taxon>
        <taxon>Nocardiaceae</taxon>
        <taxon>Williamsia</taxon>
    </lineage>
</organism>
<evidence type="ECO:0000313" key="2">
    <source>
        <dbReference type="EMBL" id="RKR79846.1"/>
    </source>
</evidence>
<reference evidence="2 3" key="1">
    <citation type="submission" date="2018-10" db="EMBL/GenBank/DDBJ databases">
        <title>Sequencing the genomes of 1000 actinobacteria strains.</title>
        <authorList>
            <person name="Klenk H.-P."/>
        </authorList>
    </citation>
    <scope>NUCLEOTIDE SEQUENCE [LARGE SCALE GENOMIC DNA]</scope>
    <source>
        <strain evidence="2 3">DSM 44343</strain>
    </source>
</reference>
<name>A0A495ISS1_WILMA</name>